<gene>
    <name evidence="1" type="ORF">AO498_04475</name>
</gene>
<evidence type="ECO:0000313" key="2">
    <source>
        <dbReference type="Proteomes" id="UP000073816"/>
    </source>
</evidence>
<proteinExistence type="predicted"/>
<dbReference type="STRING" id="1727163.AO498_04475"/>
<accession>A0A142EKJ4</accession>
<dbReference type="PATRIC" id="fig|1727163.4.peg.929"/>
<dbReference type="Proteomes" id="UP000073816">
    <property type="component" value="Chromosome"/>
</dbReference>
<dbReference type="AlphaFoldDB" id="A0A142EKJ4"/>
<dbReference type="EMBL" id="CP012836">
    <property type="protein sequence ID" value="AMQ55649.1"/>
    <property type="molecule type" value="Genomic_DNA"/>
</dbReference>
<keyword evidence="2" id="KW-1185">Reference proteome</keyword>
<reference evidence="2" key="1">
    <citation type="submission" date="2015-09" db="EMBL/GenBank/DDBJ databases">
        <title>Complete sequence of Algoriphagus sp. M8-2.</title>
        <authorList>
            <person name="Shintani M."/>
        </authorList>
    </citation>
    <scope>NUCLEOTIDE SEQUENCE [LARGE SCALE GENOMIC DNA]</scope>
    <source>
        <strain evidence="2">M8-2</strain>
    </source>
</reference>
<name>A0A142EKJ4_9BACT</name>
<evidence type="ECO:0000313" key="1">
    <source>
        <dbReference type="EMBL" id="AMQ55649.1"/>
    </source>
</evidence>
<organism evidence="1 2">
    <name type="scientific">Algoriphagus sanaruensis</name>
    <dbReference type="NCBI Taxonomy" id="1727163"/>
    <lineage>
        <taxon>Bacteria</taxon>
        <taxon>Pseudomonadati</taxon>
        <taxon>Bacteroidota</taxon>
        <taxon>Cytophagia</taxon>
        <taxon>Cytophagales</taxon>
        <taxon>Cyclobacteriaceae</taxon>
        <taxon>Algoriphagus</taxon>
    </lineage>
</organism>
<dbReference type="KEGG" id="alm:AO498_04475"/>
<sequence length="84" mass="9774">MCRIFADENLSEFDFRNEDDFILIENKPNQSLVLEQKKNSRITSKAYFFEKSLLGKTARGSKEDFKKKGGEIKPIPNSVFAFMF</sequence>
<reference evidence="1 2" key="2">
    <citation type="journal article" date="2016" name="Genome Announc.">
        <title>Complete Genome Sequence of Algoriphagus sp. Strain M8-2, Isolated from a Brackish Lake.</title>
        <authorList>
            <person name="Muraguchi Y."/>
            <person name="Kushimoto K."/>
            <person name="Ohtsubo Y."/>
            <person name="Suzuki T."/>
            <person name="Dohra H."/>
            <person name="Kimbara K."/>
            <person name="Shintani M."/>
        </authorList>
    </citation>
    <scope>NUCLEOTIDE SEQUENCE [LARGE SCALE GENOMIC DNA]</scope>
    <source>
        <strain evidence="1 2">M8-2</strain>
    </source>
</reference>
<protein>
    <submittedName>
        <fullName evidence="1">Uncharacterized protein</fullName>
    </submittedName>
</protein>